<gene>
    <name evidence="1" type="ORF">ENO77_01570</name>
</gene>
<name>A0A7C2VHA7_9CREN</name>
<evidence type="ECO:0000313" key="1">
    <source>
        <dbReference type="EMBL" id="HEW52849.1"/>
    </source>
</evidence>
<accession>A0A7C2VHA7</accession>
<sequence length="240" mass="27912">MFARYAAIVKNLRGIALFDLGEEGVWESIEWLVKRFRYRDLGLTPSIYRKYADNLGRYLDGNPFRLLTYPLQELEDFTKEFAACLDTHYEVAELLTMSSIYISPAMVIGKSFEPQISKLSIEAIKICKELDLNNWKLHMRIADYTILDMYEFSISGALKIIDGCMENGLEDIYSQRIYKIKKDVKRYWRILCSEPQSKPFLYYIDNLKLYTQNCKVQNICRKSNIAAALAIVPVIVIPPE</sequence>
<reference evidence="1" key="1">
    <citation type="journal article" date="2020" name="mSystems">
        <title>Genome- and Community-Level Interaction Insights into Carbon Utilization and Element Cycling Functions of Hydrothermarchaeota in Hydrothermal Sediment.</title>
        <authorList>
            <person name="Zhou Z."/>
            <person name="Liu Y."/>
            <person name="Xu W."/>
            <person name="Pan J."/>
            <person name="Luo Z.H."/>
            <person name="Li M."/>
        </authorList>
    </citation>
    <scope>NUCLEOTIDE SEQUENCE [LARGE SCALE GENOMIC DNA]</scope>
    <source>
        <strain evidence="1">SpSt-16</strain>
    </source>
</reference>
<dbReference type="AlphaFoldDB" id="A0A7C2VHA7"/>
<proteinExistence type="predicted"/>
<comment type="caution">
    <text evidence="1">The sequence shown here is derived from an EMBL/GenBank/DDBJ whole genome shotgun (WGS) entry which is preliminary data.</text>
</comment>
<organism evidence="1">
    <name type="scientific">Ignisphaera aggregans</name>
    <dbReference type="NCBI Taxonomy" id="334771"/>
    <lineage>
        <taxon>Archaea</taxon>
        <taxon>Thermoproteota</taxon>
        <taxon>Thermoprotei</taxon>
        <taxon>Desulfurococcales</taxon>
        <taxon>Desulfurococcaceae</taxon>
        <taxon>Ignisphaera</taxon>
    </lineage>
</organism>
<dbReference type="EMBL" id="DSGT01000003">
    <property type="protein sequence ID" value="HEW52849.1"/>
    <property type="molecule type" value="Genomic_DNA"/>
</dbReference>
<protein>
    <submittedName>
        <fullName evidence="1">Uncharacterized protein</fullName>
    </submittedName>
</protein>